<dbReference type="SUPFAM" id="SSF51735">
    <property type="entry name" value="NAD(P)-binding Rossmann-fold domains"/>
    <property type="match status" value="1"/>
</dbReference>
<comment type="pathway">
    <text evidence="1">Lipid metabolism; fatty acid biosynthesis.</text>
</comment>
<dbReference type="GO" id="GO:0030497">
    <property type="term" value="P:fatty acid elongation"/>
    <property type="evidence" value="ECO:0007669"/>
    <property type="project" value="TreeGrafter"/>
</dbReference>
<evidence type="ECO:0000256" key="7">
    <source>
        <dbReference type="ARBA" id="ARBA00023160"/>
    </source>
</evidence>
<keyword evidence="10" id="KW-1185">Reference proteome</keyword>
<dbReference type="PRINTS" id="PR00080">
    <property type="entry name" value="SDRFAMILY"/>
</dbReference>
<keyword evidence="4" id="KW-0521">NADP</keyword>
<dbReference type="Proteomes" id="UP000193642">
    <property type="component" value="Unassembled WGS sequence"/>
</dbReference>
<dbReference type="CDD" id="cd05356">
    <property type="entry name" value="17beta-HSD1_like_SDR_c"/>
    <property type="match status" value="1"/>
</dbReference>
<dbReference type="InterPro" id="IPR020904">
    <property type="entry name" value="Sc_DH/Rdtase_CS"/>
</dbReference>
<sequence>MENTVIYALGAVGALYLGTQALKFAYTVVNAYVIPGKPLKAFGVTRGSWAIVTGASDGLGKEFSLQLAGSGVNVLLVARNASKLSTVEKEITEKNGAANVRTHVIDFANAGDAEYDAFAKVVGQLDNVRMLVNNVGTNHEFPVEFLDENGKTIEDIVNVNINAQMRVTRIVAPLLVANKKGLILNIGSLAGIVPSGLLSVYSASKSFLRFWSDALAMELKPKGVHVEHIRAFFVVSAMSKIRKPTWTTPTAKNFVKAVLKNVGKSIDSAPYPSHAILSWFIETFMSESFAIKESNKMHIDIRKRALKKKEREAAAAAASAGKKEL</sequence>
<evidence type="ECO:0000313" key="10">
    <source>
        <dbReference type="Proteomes" id="UP000193642"/>
    </source>
</evidence>
<dbReference type="OrthoDB" id="5545019at2759"/>
<comment type="caution">
    <text evidence="9">The sequence shown here is derived from an EMBL/GenBank/DDBJ whole genome shotgun (WGS) entry which is preliminary data.</text>
</comment>
<dbReference type="Pfam" id="PF00106">
    <property type="entry name" value="adh_short"/>
    <property type="match status" value="1"/>
</dbReference>
<accession>A0A1Y2C9Z4</accession>
<keyword evidence="3" id="KW-0276">Fatty acid metabolism</keyword>
<evidence type="ECO:0000256" key="5">
    <source>
        <dbReference type="ARBA" id="ARBA00023002"/>
    </source>
</evidence>
<gene>
    <name evidence="9" type="ORF">BCR33DRAFT_758166</name>
</gene>
<dbReference type="InterPro" id="IPR036291">
    <property type="entry name" value="NAD(P)-bd_dom_sf"/>
</dbReference>
<keyword evidence="6" id="KW-0443">Lipid metabolism</keyword>
<dbReference type="EMBL" id="MCGO01000024">
    <property type="protein sequence ID" value="ORY43853.1"/>
    <property type="molecule type" value="Genomic_DNA"/>
</dbReference>
<dbReference type="PROSITE" id="PS00061">
    <property type="entry name" value="ADH_SHORT"/>
    <property type="match status" value="1"/>
</dbReference>
<dbReference type="GO" id="GO:0005783">
    <property type="term" value="C:endoplasmic reticulum"/>
    <property type="evidence" value="ECO:0007669"/>
    <property type="project" value="TreeGrafter"/>
</dbReference>
<keyword evidence="2" id="KW-0444">Lipid biosynthesis</keyword>
<dbReference type="Gene3D" id="3.40.50.720">
    <property type="entry name" value="NAD(P)-binding Rossmann-like Domain"/>
    <property type="match status" value="1"/>
</dbReference>
<dbReference type="PIRSF" id="PIRSF000126">
    <property type="entry name" value="11-beta-HSD1"/>
    <property type="match status" value="1"/>
</dbReference>
<reference evidence="9 10" key="1">
    <citation type="submission" date="2016-07" db="EMBL/GenBank/DDBJ databases">
        <title>Pervasive Adenine N6-methylation of Active Genes in Fungi.</title>
        <authorList>
            <consortium name="DOE Joint Genome Institute"/>
            <person name="Mondo S.J."/>
            <person name="Dannebaum R.O."/>
            <person name="Kuo R.C."/>
            <person name="Labutti K."/>
            <person name="Haridas S."/>
            <person name="Kuo A."/>
            <person name="Salamov A."/>
            <person name="Ahrendt S.R."/>
            <person name="Lipzen A."/>
            <person name="Sullivan W."/>
            <person name="Andreopoulos W.B."/>
            <person name="Clum A."/>
            <person name="Lindquist E."/>
            <person name="Daum C."/>
            <person name="Ramamoorthy G.K."/>
            <person name="Gryganskyi A."/>
            <person name="Culley D."/>
            <person name="Magnuson J.K."/>
            <person name="James T.Y."/>
            <person name="O'Malley M.A."/>
            <person name="Stajich J.E."/>
            <person name="Spatafora J.W."/>
            <person name="Visel A."/>
            <person name="Grigoriev I.V."/>
        </authorList>
    </citation>
    <scope>NUCLEOTIDE SEQUENCE [LARGE SCALE GENOMIC DNA]</scope>
    <source>
        <strain evidence="9 10">JEL800</strain>
    </source>
</reference>
<protein>
    <submittedName>
        <fullName evidence="9">NAD(P)-binding protein</fullName>
    </submittedName>
</protein>
<dbReference type="InterPro" id="IPR002347">
    <property type="entry name" value="SDR_fam"/>
</dbReference>
<evidence type="ECO:0000256" key="2">
    <source>
        <dbReference type="ARBA" id="ARBA00022516"/>
    </source>
</evidence>
<comment type="similarity">
    <text evidence="8">Belongs to the short-chain dehydrogenases/reductases (SDR) family.</text>
</comment>
<evidence type="ECO:0000256" key="4">
    <source>
        <dbReference type="ARBA" id="ARBA00022857"/>
    </source>
</evidence>
<dbReference type="GO" id="GO:0016491">
    <property type="term" value="F:oxidoreductase activity"/>
    <property type="evidence" value="ECO:0007669"/>
    <property type="project" value="UniProtKB-KW"/>
</dbReference>
<evidence type="ECO:0000256" key="1">
    <source>
        <dbReference type="ARBA" id="ARBA00005194"/>
    </source>
</evidence>
<evidence type="ECO:0000256" key="8">
    <source>
        <dbReference type="RuleBase" id="RU000363"/>
    </source>
</evidence>
<dbReference type="PANTHER" id="PTHR43086">
    <property type="entry name" value="VERY-LONG-CHAIN 3-OXOOACYL-COA REDUCTASE"/>
    <property type="match status" value="1"/>
</dbReference>
<evidence type="ECO:0000256" key="3">
    <source>
        <dbReference type="ARBA" id="ARBA00022832"/>
    </source>
</evidence>
<evidence type="ECO:0000256" key="6">
    <source>
        <dbReference type="ARBA" id="ARBA00023098"/>
    </source>
</evidence>
<dbReference type="AlphaFoldDB" id="A0A1Y2C9Z4"/>
<evidence type="ECO:0000313" key="9">
    <source>
        <dbReference type="EMBL" id="ORY43853.1"/>
    </source>
</evidence>
<name>A0A1Y2C9Z4_9FUNG</name>
<proteinExistence type="inferred from homology"/>
<keyword evidence="7" id="KW-0275">Fatty acid biosynthesis</keyword>
<organism evidence="9 10">
    <name type="scientific">Rhizoclosmatium globosum</name>
    <dbReference type="NCBI Taxonomy" id="329046"/>
    <lineage>
        <taxon>Eukaryota</taxon>
        <taxon>Fungi</taxon>
        <taxon>Fungi incertae sedis</taxon>
        <taxon>Chytridiomycota</taxon>
        <taxon>Chytridiomycota incertae sedis</taxon>
        <taxon>Chytridiomycetes</taxon>
        <taxon>Chytridiales</taxon>
        <taxon>Chytriomycetaceae</taxon>
        <taxon>Rhizoclosmatium</taxon>
    </lineage>
</organism>
<dbReference type="PANTHER" id="PTHR43086:SF2">
    <property type="entry name" value="HYDROXYSTEROID DEHYDROGENASE-LIKE PROTEIN 1"/>
    <property type="match status" value="1"/>
</dbReference>
<keyword evidence="5" id="KW-0560">Oxidoreductase</keyword>
<dbReference type="PRINTS" id="PR00081">
    <property type="entry name" value="GDHRDH"/>
</dbReference>
<dbReference type="STRING" id="329046.A0A1Y2C9Z4"/>